<dbReference type="Gene3D" id="2.40.420.20">
    <property type="match status" value="1"/>
</dbReference>
<proteinExistence type="predicted"/>
<dbReference type="InterPro" id="IPR050465">
    <property type="entry name" value="UPF0194_transport"/>
</dbReference>
<dbReference type="InterPro" id="IPR058627">
    <property type="entry name" value="MdtA-like_C"/>
</dbReference>
<evidence type="ECO:0000256" key="2">
    <source>
        <dbReference type="ARBA" id="ARBA00023054"/>
    </source>
</evidence>
<dbReference type="GO" id="GO:0030313">
    <property type="term" value="C:cell envelope"/>
    <property type="evidence" value="ECO:0007669"/>
    <property type="project" value="UniProtKB-SubCell"/>
</dbReference>
<feature type="domain" description="Multidrug resistance protein MdtA-like C-terminal permuted SH3" evidence="5">
    <location>
        <begin position="487"/>
        <end position="535"/>
    </location>
</feature>
<accession>A0A0N8PSA4</accession>
<organism evidence="6 7">
    <name type="scientific">Kouleothrix aurantiaca</name>
    <dbReference type="NCBI Taxonomy" id="186479"/>
    <lineage>
        <taxon>Bacteria</taxon>
        <taxon>Bacillati</taxon>
        <taxon>Chloroflexota</taxon>
        <taxon>Chloroflexia</taxon>
        <taxon>Chloroflexales</taxon>
        <taxon>Roseiflexineae</taxon>
        <taxon>Roseiflexaceae</taxon>
        <taxon>Kouleothrix</taxon>
    </lineage>
</organism>
<keyword evidence="4" id="KW-0732">Signal</keyword>
<feature type="signal peptide" evidence="4">
    <location>
        <begin position="1"/>
        <end position="18"/>
    </location>
</feature>
<keyword evidence="7" id="KW-1185">Reference proteome</keyword>
<name>A0A0N8PSA4_9CHLR</name>
<dbReference type="AlphaFoldDB" id="A0A0N8PSA4"/>
<dbReference type="Pfam" id="PF25967">
    <property type="entry name" value="RND-MFP_C"/>
    <property type="match status" value="1"/>
</dbReference>
<feature type="coiled-coil region" evidence="3">
    <location>
        <begin position="239"/>
        <end position="353"/>
    </location>
</feature>
<comment type="caution">
    <text evidence="6">The sequence shown here is derived from an EMBL/GenBank/DDBJ whole genome shotgun (WGS) entry which is preliminary data.</text>
</comment>
<evidence type="ECO:0000313" key="7">
    <source>
        <dbReference type="Proteomes" id="UP000050509"/>
    </source>
</evidence>
<feature type="coiled-coil region" evidence="3">
    <location>
        <begin position="102"/>
        <end position="180"/>
    </location>
</feature>
<dbReference type="Proteomes" id="UP000050509">
    <property type="component" value="Unassembled WGS sequence"/>
</dbReference>
<evidence type="ECO:0000259" key="5">
    <source>
        <dbReference type="Pfam" id="PF25967"/>
    </source>
</evidence>
<dbReference type="PANTHER" id="PTHR32347">
    <property type="entry name" value="EFFLUX SYSTEM COMPONENT YKNX-RELATED"/>
    <property type="match status" value="1"/>
</dbReference>
<keyword evidence="2 3" id="KW-0175">Coiled coil</keyword>
<dbReference type="Gene3D" id="1.20.120.330">
    <property type="entry name" value="Nucleotidyltransferases domain 2"/>
    <property type="match status" value="1"/>
</dbReference>
<sequence length="537" mass="58621">MKRIAVLLLFILLLPALAACGSAPAAEQEAPTPTPLPPDPALERPTYTVERGAIDRILDINGRVTPVDLTQISFKREGRVNTVAFGRGDVVKQGDLIAELQQDEANDDLREAQDGVVQAQRDLANAQKAHDKKVQQAELDLQQAQEDLTTVLPGGENDPIRKAQDELIAAQREAKDAGDSGSESKTAAELGLQKATEALQDQQKAYADAYWDNDWAQHDGTDPKNPYTIDPVTGKKIPNKLTKEQIEAYQTALTQAERALRDAERALETAKRELEKARAGEITKNDDASKKVQEAQRKLDSLLQGKGNRDLVEAQRKVEAAQLALEEAKTESFNAELKAVETAQRALEKAQKKVDDGRIVAPQNGELLALSISEGDTVTAFDPVVEIADPSNLEVAAELGAEQMKQLAEGQPAELSLLSRPDVILPAIIRQMPAPYGSGGSGAVQEKDRTTRFKLLDLKGQQIEAGVTIVKIKIVLEHKDNVLWLPPDAIRAFEGRRFVVVREGERERRVTIKTGIETEDKVEIVDGLEAGDVIVGQ</sequence>
<gene>
    <name evidence="6" type="ORF">SE17_17055</name>
</gene>
<dbReference type="Gene3D" id="2.40.50.100">
    <property type="match status" value="1"/>
</dbReference>
<protein>
    <submittedName>
        <fullName evidence="6">Secretion protein HlyD</fullName>
    </submittedName>
</protein>
<evidence type="ECO:0000313" key="6">
    <source>
        <dbReference type="EMBL" id="KPV52173.1"/>
    </source>
</evidence>
<feature type="chain" id="PRO_5006029318" evidence="4">
    <location>
        <begin position="19"/>
        <end position="537"/>
    </location>
</feature>
<dbReference type="PROSITE" id="PS51257">
    <property type="entry name" value="PROKAR_LIPOPROTEIN"/>
    <property type="match status" value="1"/>
</dbReference>
<dbReference type="EMBL" id="LJCR01000636">
    <property type="protein sequence ID" value="KPV52173.1"/>
    <property type="molecule type" value="Genomic_DNA"/>
</dbReference>
<dbReference type="SUPFAM" id="SSF111369">
    <property type="entry name" value="HlyD-like secretion proteins"/>
    <property type="match status" value="1"/>
</dbReference>
<evidence type="ECO:0000256" key="1">
    <source>
        <dbReference type="ARBA" id="ARBA00004196"/>
    </source>
</evidence>
<dbReference type="PANTHER" id="PTHR32347:SF23">
    <property type="entry name" value="BLL5650 PROTEIN"/>
    <property type="match status" value="1"/>
</dbReference>
<evidence type="ECO:0000256" key="3">
    <source>
        <dbReference type="SAM" id="Coils"/>
    </source>
</evidence>
<reference evidence="6 7" key="1">
    <citation type="submission" date="2015-09" db="EMBL/GenBank/DDBJ databases">
        <title>Draft genome sequence of Kouleothrix aurantiaca JCM 19913.</title>
        <authorList>
            <person name="Hemp J."/>
        </authorList>
    </citation>
    <scope>NUCLEOTIDE SEQUENCE [LARGE SCALE GENOMIC DNA]</scope>
    <source>
        <strain evidence="6 7">COM-B</strain>
    </source>
</reference>
<evidence type="ECO:0000256" key="4">
    <source>
        <dbReference type="SAM" id="SignalP"/>
    </source>
</evidence>
<comment type="subcellular location">
    <subcellularLocation>
        <location evidence="1">Cell envelope</location>
    </subcellularLocation>
</comment>